<gene>
    <name evidence="6" type="ORF">RJG54_03950</name>
</gene>
<keyword evidence="3" id="KW-0238">DNA-binding</keyword>
<organism evidence="6">
    <name type="scientific">Arcobacter sp. AZ-2023</name>
    <dbReference type="NCBI Taxonomy" id="3074453"/>
    <lineage>
        <taxon>Bacteria</taxon>
        <taxon>Pseudomonadati</taxon>
        <taxon>Campylobacterota</taxon>
        <taxon>Epsilonproteobacteria</taxon>
        <taxon>Campylobacterales</taxon>
        <taxon>Arcobacteraceae</taxon>
        <taxon>Arcobacter</taxon>
    </lineage>
</organism>
<keyword evidence="6" id="KW-0378">Hydrolase</keyword>
<evidence type="ECO:0000256" key="2">
    <source>
        <dbReference type="ARBA" id="ARBA00022747"/>
    </source>
</evidence>
<keyword evidence="6" id="KW-0255">Endonuclease</keyword>
<keyword evidence="2" id="KW-0680">Restriction system</keyword>
<evidence type="ECO:0000259" key="5">
    <source>
        <dbReference type="Pfam" id="PF01420"/>
    </source>
</evidence>
<dbReference type="GO" id="GO:0016787">
    <property type="term" value="F:hydrolase activity"/>
    <property type="evidence" value="ECO:0007669"/>
    <property type="project" value="UniProtKB-KW"/>
</dbReference>
<dbReference type="Gene3D" id="3.90.220.20">
    <property type="entry name" value="DNA methylase specificity domains"/>
    <property type="match status" value="2"/>
</dbReference>
<evidence type="ECO:0000313" key="6">
    <source>
        <dbReference type="EMBL" id="WNL17539.1"/>
    </source>
</evidence>
<dbReference type="SUPFAM" id="SSF116734">
    <property type="entry name" value="DNA methylase specificity domain"/>
    <property type="match status" value="2"/>
</dbReference>
<dbReference type="EC" id="3.1.21.-" evidence="6"/>
<accession>A0AA96I4R7</accession>
<dbReference type="GO" id="GO:0004519">
    <property type="term" value="F:endonuclease activity"/>
    <property type="evidence" value="ECO:0007669"/>
    <property type="project" value="UniProtKB-KW"/>
</dbReference>
<dbReference type="GO" id="GO:0003677">
    <property type="term" value="F:DNA binding"/>
    <property type="evidence" value="ECO:0007669"/>
    <property type="project" value="UniProtKB-KW"/>
</dbReference>
<comment type="similarity">
    <text evidence="1">Belongs to the type-I restriction system S methylase family.</text>
</comment>
<dbReference type="Pfam" id="PF01420">
    <property type="entry name" value="Methylase_S"/>
    <property type="match status" value="2"/>
</dbReference>
<proteinExistence type="inferred from homology"/>
<sequence>MLKSVEWGEFRIGDLFDINPTKYYKLKNENILSLNGRVPLISNSSINNGVMGYSNLEANNKGNSLTCSDTTLGAETMYYQEKDFIGYSHIQHLVPKFEPFNKAIAKVIISACRVATTNKYDYGNKFNREAMNKTVIQLPVKNGKINFSFIEKFISELEAERLAELEAERAELEAYLVATNLTDYTLNDKEKAVLNNFKDIKWQIFNLEKLFGKSTRGKRLKSFDRVLGDLPFVTAGETNEGISAFIGNDVTIFSENTTTIDMFGSAKYRNYKYGADDHIAVVHTEKLAKYSALFVTTSIHKSSYNGQFDYSRNFYAKDADELNISLPAKNNKPDFEMMNIFISAIQKLVIKDVVLYADRKIAITKSIIG</sequence>
<evidence type="ECO:0000256" key="4">
    <source>
        <dbReference type="SAM" id="Coils"/>
    </source>
</evidence>
<reference evidence="6" key="1">
    <citation type="submission" date="2023-09" db="EMBL/GenBank/DDBJ databases">
        <title>Arcobacter tbilisiensis sp. nov. isolated from chicken meat in Tbilisi, Georgia.</title>
        <authorList>
            <person name="Matthias R."/>
            <person name="Zautner A.E."/>
        </authorList>
    </citation>
    <scope>NUCLEOTIDE SEQUENCE</scope>
    <source>
        <strain evidence="6">LEO 107</strain>
    </source>
</reference>
<protein>
    <submittedName>
        <fullName evidence="6">Restriction endonuclease subunit S</fullName>
        <ecNumber evidence="6">3.1.21.-</ecNumber>
    </submittedName>
</protein>
<evidence type="ECO:0000256" key="3">
    <source>
        <dbReference type="ARBA" id="ARBA00023125"/>
    </source>
</evidence>
<feature type="domain" description="Type I restriction modification DNA specificity" evidence="5">
    <location>
        <begin position="5"/>
        <end position="167"/>
    </location>
</feature>
<feature type="domain" description="Type I restriction modification DNA specificity" evidence="5">
    <location>
        <begin position="201"/>
        <end position="347"/>
    </location>
</feature>
<dbReference type="InterPro" id="IPR000055">
    <property type="entry name" value="Restrct_endonuc_typeI_TRD"/>
</dbReference>
<dbReference type="GO" id="GO:0009307">
    <property type="term" value="P:DNA restriction-modification system"/>
    <property type="evidence" value="ECO:0007669"/>
    <property type="project" value="UniProtKB-KW"/>
</dbReference>
<keyword evidence="4" id="KW-0175">Coiled coil</keyword>
<evidence type="ECO:0000256" key="1">
    <source>
        <dbReference type="ARBA" id="ARBA00010923"/>
    </source>
</evidence>
<keyword evidence="6" id="KW-0540">Nuclease</keyword>
<dbReference type="InterPro" id="IPR044946">
    <property type="entry name" value="Restrct_endonuc_typeI_TRD_sf"/>
</dbReference>
<dbReference type="EMBL" id="CP134846">
    <property type="protein sequence ID" value="WNL17539.1"/>
    <property type="molecule type" value="Genomic_DNA"/>
</dbReference>
<feature type="coiled-coil region" evidence="4">
    <location>
        <begin position="155"/>
        <end position="182"/>
    </location>
</feature>
<dbReference type="AlphaFoldDB" id="A0AA96I4R7"/>
<name>A0AA96I4R7_9BACT</name>